<proteinExistence type="predicted"/>
<accession>A0AAE0XQY0</accession>
<name>A0AAE0XQY0_9GAST</name>
<dbReference type="AlphaFoldDB" id="A0AAE0XQY0"/>
<comment type="caution">
    <text evidence="1">The sequence shown here is derived from an EMBL/GenBank/DDBJ whole genome shotgun (WGS) entry which is preliminary data.</text>
</comment>
<sequence>MALEKSSPARDKVQVHVDVSSGSDGAETQVDVFKIPVGSQCPRVIRPGSLRIMTSEITCVLSVSEDYTCLVLAHSSDNPFFEDYKALTHSSDNPFFEDYKALFTHLIFRSSDSTWPVSISCTLKILSVKSRLLNTDLPALEEGGVGRKRSEGQSYRKMAITIHRDKKEEVHNIAYDMEECGPNRAIDTP</sequence>
<keyword evidence="2" id="KW-1185">Reference proteome</keyword>
<reference evidence="1" key="1">
    <citation type="journal article" date="2023" name="G3 (Bethesda)">
        <title>A reference genome for the long-term kleptoplast-retaining sea slug Elysia crispata morphotype clarki.</title>
        <authorList>
            <person name="Eastman K.E."/>
            <person name="Pendleton A.L."/>
            <person name="Shaikh M.A."/>
            <person name="Suttiyut T."/>
            <person name="Ogas R."/>
            <person name="Tomko P."/>
            <person name="Gavelis G."/>
            <person name="Widhalm J.R."/>
            <person name="Wisecaver J.H."/>
        </authorList>
    </citation>
    <scope>NUCLEOTIDE SEQUENCE</scope>
    <source>
        <strain evidence="1">ECLA1</strain>
    </source>
</reference>
<dbReference type="EMBL" id="JAWDGP010007772">
    <property type="protein sequence ID" value="KAK3705300.1"/>
    <property type="molecule type" value="Genomic_DNA"/>
</dbReference>
<gene>
    <name evidence="1" type="ORF">RRG08_033266</name>
</gene>
<protein>
    <submittedName>
        <fullName evidence="1">Uncharacterized protein</fullName>
    </submittedName>
</protein>
<evidence type="ECO:0000313" key="2">
    <source>
        <dbReference type="Proteomes" id="UP001283361"/>
    </source>
</evidence>
<organism evidence="1 2">
    <name type="scientific">Elysia crispata</name>
    <name type="common">lettuce slug</name>
    <dbReference type="NCBI Taxonomy" id="231223"/>
    <lineage>
        <taxon>Eukaryota</taxon>
        <taxon>Metazoa</taxon>
        <taxon>Spiralia</taxon>
        <taxon>Lophotrochozoa</taxon>
        <taxon>Mollusca</taxon>
        <taxon>Gastropoda</taxon>
        <taxon>Heterobranchia</taxon>
        <taxon>Euthyneura</taxon>
        <taxon>Panpulmonata</taxon>
        <taxon>Sacoglossa</taxon>
        <taxon>Placobranchoidea</taxon>
        <taxon>Plakobranchidae</taxon>
        <taxon>Elysia</taxon>
    </lineage>
</organism>
<evidence type="ECO:0000313" key="1">
    <source>
        <dbReference type="EMBL" id="KAK3705300.1"/>
    </source>
</evidence>
<dbReference type="Proteomes" id="UP001283361">
    <property type="component" value="Unassembled WGS sequence"/>
</dbReference>